<keyword evidence="7" id="KW-0010">Activator</keyword>
<dbReference type="AlphaFoldDB" id="A0A9X1B621"/>
<dbReference type="InterPro" id="IPR007944">
    <property type="entry name" value="FlhC"/>
</dbReference>
<evidence type="ECO:0000256" key="7">
    <source>
        <dbReference type="ARBA" id="ARBA00023159"/>
    </source>
</evidence>
<evidence type="ECO:0000256" key="3">
    <source>
        <dbReference type="ARBA" id="ARBA00022795"/>
    </source>
</evidence>
<accession>A0A9X1B621</accession>
<keyword evidence="4" id="KW-0862">Zinc</keyword>
<evidence type="ECO:0000256" key="6">
    <source>
        <dbReference type="ARBA" id="ARBA00023125"/>
    </source>
</evidence>
<keyword evidence="5" id="KW-0805">Transcription regulation</keyword>
<keyword evidence="3" id="KW-1005">Bacterial flagellum biogenesis</keyword>
<dbReference type="GO" id="GO:0044781">
    <property type="term" value="P:bacterial-type flagellum organization"/>
    <property type="evidence" value="ECO:0007669"/>
    <property type="project" value="UniProtKB-KW"/>
</dbReference>
<dbReference type="Pfam" id="PF05280">
    <property type="entry name" value="FlhC"/>
    <property type="match status" value="1"/>
</dbReference>
<dbReference type="GO" id="GO:0003677">
    <property type="term" value="F:DNA binding"/>
    <property type="evidence" value="ECO:0007669"/>
    <property type="project" value="UniProtKB-KW"/>
</dbReference>
<evidence type="ECO:0000313" key="9">
    <source>
        <dbReference type="EMBL" id="MBK1620446.1"/>
    </source>
</evidence>
<evidence type="ECO:0000256" key="2">
    <source>
        <dbReference type="ARBA" id="ARBA00022723"/>
    </source>
</evidence>
<gene>
    <name evidence="9" type="ORF">CKO42_18785</name>
</gene>
<evidence type="ECO:0000256" key="1">
    <source>
        <dbReference type="ARBA" id="ARBA00022490"/>
    </source>
</evidence>
<organism evidence="9 10">
    <name type="scientific">Lamprobacter modestohalophilus</name>
    <dbReference type="NCBI Taxonomy" id="1064514"/>
    <lineage>
        <taxon>Bacteria</taxon>
        <taxon>Pseudomonadati</taxon>
        <taxon>Pseudomonadota</taxon>
        <taxon>Gammaproteobacteria</taxon>
        <taxon>Chromatiales</taxon>
        <taxon>Chromatiaceae</taxon>
        <taxon>Lamprobacter</taxon>
    </lineage>
</organism>
<dbReference type="RefSeq" id="WP_200247406.1">
    <property type="nucleotide sequence ID" value="NZ_NRRY01000040.1"/>
</dbReference>
<evidence type="ECO:0000256" key="5">
    <source>
        <dbReference type="ARBA" id="ARBA00023015"/>
    </source>
</evidence>
<dbReference type="GO" id="GO:0045893">
    <property type="term" value="P:positive regulation of DNA-templated transcription"/>
    <property type="evidence" value="ECO:0007669"/>
    <property type="project" value="InterPro"/>
</dbReference>
<dbReference type="SUPFAM" id="SSF160930">
    <property type="entry name" value="FlhC-like"/>
    <property type="match status" value="1"/>
</dbReference>
<dbReference type="GO" id="GO:1902208">
    <property type="term" value="P:regulation of bacterial-type flagellum assembly"/>
    <property type="evidence" value="ECO:0007669"/>
    <property type="project" value="InterPro"/>
</dbReference>
<keyword evidence="6" id="KW-0238">DNA-binding</keyword>
<keyword evidence="8" id="KW-0804">Transcription</keyword>
<proteinExistence type="predicted"/>
<dbReference type="Proteomes" id="UP001138768">
    <property type="component" value="Unassembled WGS sequence"/>
</dbReference>
<evidence type="ECO:0000256" key="8">
    <source>
        <dbReference type="ARBA" id="ARBA00023163"/>
    </source>
</evidence>
<comment type="caution">
    <text evidence="9">The sequence shown here is derived from an EMBL/GenBank/DDBJ whole genome shotgun (WGS) entry which is preliminary data.</text>
</comment>
<dbReference type="GO" id="GO:0046872">
    <property type="term" value="F:metal ion binding"/>
    <property type="evidence" value="ECO:0007669"/>
    <property type="project" value="UniProtKB-KW"/>
</dbReference>
<protein>
    <recommendedName>
        <fullName evidence="11">Flagellar transcriptional regulator FlhC</fullName>
    </recommendedName>
</protein>
<reference evidence="9 10" key="1">
    <citation type="journal article" date="2020" name="Microorganisms">
        <title>Osmotic Adaptation and Compatible Solute Biosynthesis of Phototrophic Bacteria as Revealed from Genome Analyses.</title>
        <authorList>
            <person name="Imhoff J.F."/>
            <person name="Rahn T."/>
            <person name="Kunzel S."/>
            <person name="Keller A."/>
            <person name="Neulinger S.C."/>
        </authorList>
    </citation>
    <scope>NUCLEOTIDE SEQUENCE [LARGE SCALE GENOMIC DNA]</scope>
    <source>
        <strain evidence="9 10">DSM 25653</strain>
    </source>
</reference>
<name>A0A9X1B621_9GAMM</name>
<evidence type="ECO:0000313" key="10">
    <source>
        <dbReference type="Proteomes" id="UP001138768"/>
    </source>
</evidence>
<evidence type="ECO:0008006" key="11">
    <source>
        <dbReference type="Google" id="ProtNLM"/>
    </source>
</evidence>
<sequence>MRLQQLARTQQAVALLRCGMRTTLVQRITGLRAALVRELHREIHAYRPKSGQLPSTHAVLDSVLSQASASLFIALYRALGGPETERQIQLEALLQAHRLYLEQQDRVAAGGRLGPAIDINAAWVLARDLTTGLALRRFCRQCRIHYLAADFSRTALQCPICRLKQRGGWRVRGGVRPAKDDEAVEAQPPAH</sequence>
<keyword evidence="1" id="KW-0963">Cytoplasm</keyword>
<dbReference type="EMBL" id="NRRY01000040">
    <property type="protein sequence ID" value="MBK1620446.1"/>
    <property type="molecule type" value="Genomic_DNA"/>
</dbReference>
<keyword evidence="2" id="KW-0479">Metal-binding</keyword>
<evidence type="ECO:0000256" key="4">
    <source>
        <dbReference type="ARBA" id="ARBA00022833"/>
    </source>
</evidence>
<keyword evidence="10" id="KW-1185">Reference proteome</keyword>